<proteinExistence type="predicted"/>
<feature type="transmembrane region" description="Helical" evidence="1">
    <location>
        <begin position="59"/>
        <end position="80"/>
    </location>
</feature>
<keyword evidence="1" id="KW-0812">Transmembrane</keyword>
<dbReference type="PANTHER" id="PTHR34609">
    <property type="entry name" value="GEO08273P1-RELATED"/>
    <property type="match status" value="1"/>
</dbReference>
<keyword evidence="3" id="KW-1185">Reference proteome</keyword>
<keyword evidence="1" id="KW-0472">Membrane</keyword>
<sequence>MANPPLKSCCFCQSLRNGSIISGLLAIVLSIITIVIIFTTRVTFKTIIFDWVPPNIVKIILVINLCMTILISTLMIIGVIKRNHYLMMPWVVLGIMIAIGLLVSVIYTAVVFFIDGFVLTGVLWLVFGLIACVT</sequence>
<dbReference type="EnsemblMetazoa" id="GAUT002772-RA">
    <property type="protein sequence ID" value="GAUT002772-PA"/>
    <property type="gene ID" value="GAUT002772"/>
</dbReference>
<dbReference type="InterPro" id="IPR053077">
    <property type="entry name" value="MARVEL_domain_protein_3"/>
</dbReference>
<name>A0A1A9UF14_GLOAU</name>
<evidence type="ECO:0000313" key="3">
    <source>
        <dbReference type="Proteomes" id="UP000078200"/>
    </source>
</evidence>
<dbReference type="AlphaFoldDB" id="A0A1A9UF14"/>
<accession>A0A1A9UF14</accession>
<evidence type="ECO:0000313" key="2">
    <source>
        <dbReference type="EnsemblMetazoa" id="GAUT002772-PA"/>
    </source>
</evidence>
<organism evidence="2 3">
    <name type="scientific">Glossina austeni</name>
    <name type="common">Savannah tsetse fly</name>
    <dbReference type="NCBI Taxonomy" id="7395"/>
    <lineage>
        <taxon>Eukaryota</taxon>
        <taxon>Metazoa</taxon>
        <taxon>Ecdysozoa</taxon>
        <taxon>Arthropoda</taxon>
        <taxon>Hexapoda</taxon>
        <taxon>Insecta</taxon>
        <taxon>Pterygota</taxon>
        <taxon>Neoptera</taxon>
        <taxon>Endopterygota</taxon>
        <taxon>Diptera</taxon>
        <taxon>Brachycera</taxon>
        <taxon>Muscomorpha</taxon>
        <taxon>Hippoboscoidea</taxon>
        <taxon>Glossinidae</taxon>
        <taxon>Glossina</taxon>
    </lineage>
</organism>
<reference evidence="2" key="1">
    <citation type="submission" date="2020-05" db="UniProtKB">
        <authorList>
            <consortium name="EnsemblMetazoa"/>
        </authorList>
    </citation>
    <scope>IDENTIFICATION</scope>
    <source>
        <strain evidence="2">TTRI</strain>
    </source>
</reference>
<feature type="transmembrane region" description="Helical" evidence="1">
    <location>
        <begin position="87"/>
        <end position="107"/>
    </location>
</feature>
<dbReference type="PANTHER" id="PTHR34609:SF17">
    <property type="entry name" value="GEO08273P1-RELATED"/>
    <property type="match status" value="1"/>
</dbReference>
<dbReference type="Proteomes" id="UP000078200">
    <property type="component" value="Unassembled WGS sequence"/>
</dbReference>
<keyword evidence="1" id="KW-1133">Transmembrane helix</keyword>
<protein>
    <submittedName>
        <fullName evidence="2">Uncharacterized protein</fullName>
    </submittedName>
</protein>
<feature type="transmembrane region" description="Helical" evidence="1">
    <location>
        <begin position="113"/>
        <end position="133"/>
    </location>
</feature>
<feature type="transmembrane region" description="Helical" evidence="1">
    <location>
        <begin position="20"/>
        <end position="39"/>
    </location>
</feature>
<evidence type="ECO:0000256" key="1">
    <source>
        <dbReference type="SAM" id="Phobius"/>
    </source>
</evidence>
<dbReference type="VEuPathDB" id="VectorBase:GAUT002772"/>